<dbReference type="EMBL" id="BPLR01000949">
    <property type="protein sequence ID" value="GIY98678.1"/>
    <property type="molecule type" value="Genomic_DNA"/>
</dbReference>
<evidence type="ECO:0000313" key="3">
    <source>
        <dbReference type="Proteomes" id="UP001054945"/>
    </source>
</evidence>
<dbReference type="Proteomes" id="UP001054945">
    <property type="component" value="Unassembled WGS sequence"/>
</dbReference>
<name>A0AAV4XWI5_CAEEX</name>
<feature type="compositionally biased region" description="Low complexity" evidence="1">
    <location>
        <begin position="8"/>
        <end position="24"/>
    </location>
</feature>
<accession>A0AAV4XWI5</accession>
<dbReference type="AlphaFoldDB" id="A0AAV4XWI5"/>
<gene>
    <name evidence="2" type="ORF">CEXT_365691</name>
</gene>
<organism evidence="2 3">
    <name type="scientific">Caerostris extrusa</name>
    <name type="common">Bark spider</name>
    <name type="synonym">Caerostris bankana</name>
    <dbReference type="NCBI Taxonomy" id="172846"/>
    <lineage>
        <taxon>Eukaryota</taxon>
        <taxon>Metazoa</taxon>
        <taxon>Ecdysozoa</taxon>
        <taxon>Arthropoda</taxon>
        <taxon>Chelicerata</taxon>
        <taxon>Arachnida</taxon>
        <taxon>Araneae</taxon>
        <taxon>Araneomorphae</taxon>
        <taxon>Entelegynae</taxon>
        <taxon>Araneoidea</taxon>
        <taxon>Araneidae</taxon>
        <taxon>Caerostris</taxon>
    </lineage>
</organism>
<comment type="caution">
    <text evidence="2">The sequence shown here is derived from an EMBL/GenBank/DDBJ whole genome shotgun (WGS) entry which is preliminary data.</text>
</comment>
<reference evidence="2 3" key="1">
    <citation type="submission" date="2021-06" db="EMBL/GenBank/DDBJ databases">
        <title>Caerostris extrusa draft genome.</title>
        <authorList>
            <person name="Kono N."/>
            <person name="Arakawa K."/>
        </authorList>
    </citation>
    <scope>NUCLEOTIDE SEQUENCE [LARGE SCALE GENOMIC DNA]</scope>
</reference>
<feature type="region of interest" description="Disordered" evidence="1">
    <location>
        <begin position="1"/>
        <end position="26"/>
    </location>
</feature>
<keyword evidence="3" id="KW-1185">Reference proteome</keyword>
<evidence type="ECO:0000256" key="1">
    <source>
        <dbReference type="SAM" id="MobiDB-lite"/>
    </source>
</evidence>
<protein>
    <submittedName>
        <fullName evidence="2">Uncharacterized protein</fullName>
    </submittedName>
</protein>
<evidence type="ECO:0000313" key="2">
    <source>
        <dbReference type="EMBL" id="GIY98678.1"/>
    </source>
</evidence>
<sequence length="73" mass="7914">MLKTELNSTSTITSKSSETTTVSSDGLTCVTEKRRHVEIKTQNCDGEENTIVEEHGGSISERLAALQRSGSEN</sequence>
<proteinExistence type="predicted"/>